<evidence type="ECO:0000313" key="7">
    <source>
        <dbReference type="EMBL" id="SFZ72609.1"/>
    </source>
</evidence>
<dbReference type="OrthoDB" id="5322548at2"/>
<evidence type="ECO:0000313" key="9">
    <source>
        <dbReference type="Proteomes" id="UP000509742"/>
    </source>
</evidence>
<dbReference type="RefSeq" id="WP_034375293.1">
    <property type="nucleotide sequence ID" value="NZ_BRZU01000049.1"/>
</dbReference>
<evidence type="ECO:0000313" key="4">
    <source>
        <dbReference type="EMBL" id="SFZ72235.1"/>
    </source>
</evidence>
<dbReference type="EMBL" id="LT633699">
    <property type="protein sequence ID" value="SFZ72609.1"/>
    <property type="molecule type" value="Genomic_DNA"/>
</dbReference>
<organism evidence="7">
    <name type="scientific">Helicobacter suis</name>
    <dbReference type="NCBI Taxonomy" id="104628"/>
    <lineage>
        <taxon>Bacteria</taxon>
        <taxon>Pseudomonadati</taxon>
        <taxon>Campylobacterota</taxon>
        <taxon>Epsilonproteobacteria</taxon>
        <taxon>Campylobacterales</taxon>
        <taxon>Helicobacteraceae</taxon>
        <taxon>Helicobacter</taxon>
    </lineage>
</organism>
<sequence>MFSKSPFILIFLCVCLNLYADANTTDLARKKFQIYMLRGQLCEAKQAMLDQKMAKKKSGAFIGFVLAEVSLKVNGITNQSFPLIYGLKLGYQKYLGHSEVGGLRFYGEYLGGVARSVLQPSQSSFYQIASMNVDLVMDKPIDAGKKYALGVFGGLGVGWNGYKDYPKATNNPNGFGVIVNLGVALTLNTRHRIELALKIPPVKYSHAFSYTFASGNIYYISYNLLL</sequence>
<dbReference type="EMBL" id="LT633616">
    <property type="protein sequence ID" value="SFZ72438.1"/>
    <property type="molecule type" value="Genomic_DNA"/>
</dbReference>
<dbReference type="Pfam" id="PF01856">
    <property type="entry name" value="HP_OMP"/>
    <property type="match status" value="1"/>
</dbReference>
<reference evidence="2 9" key="3">
    <citation type="submission" date="2020-04" db="EMBL/GenBank/DDBJ databases">
        <title>Genomic analysis of gastric non-Helicobacter pylori Helicobacters isolated in Japan.</title>
        <authorList>
            <person name="Suzuki M."/>
            <person name="Rimbara E."/>
        </authorList>
    </citation>
    <scope>NUCLEOTIDE SEQUENCE [LARGE SCALE GENOMIC DNA]</scope>
    <source>
        <strain evidence="2 9">NHP19-0020</strain>
    </source>
</reference>
<feature type="signal peptide" evidence="1">
    <location>
        <begin position="1"/>
        <end position="22"/>
    </location>
</feature>
<evidence type="ECO:0000313" key="2">
    <source>
        <dbReference type="EMBL" id="BCD44968.1"/>
    </source>
</evidence>
<gene>
    <name evidence="7" type="primary">omp1332</name>
    <name evidence="6" type="synonym">omp1118</name>
    <name evidence="4" type="synonym">omp180</name>
    <name evidence="5" type="synonym">omp662</name>
    <name evidence="2" type="ORF">NHP190020_00070</name>
    <name evidence="3" type="ORF">SNTW_00070</name>
</gene>
<dbReference type="Proteomes" id="UP000509742">
    <property type="component" value="Chromosome"/>
</dbReference>
<dbReference type="EMBL" id="AP019774">
    <property type="protein sequence ID" value="BCD69362.1"/>
    <property type="molecule type" value="Genomic_DNA"/>
</dbReference>
<evidence type="ECO:0000313" key="5">
    <source>
        <dbReference type="EMBL" id="SFZ72373.1"/>
    </source>
</evidence>
<keyword evidence="1" id="KW-0732">Signal</keyword>
<reference evidence="3 8" key="2">
    <citation type="submission" date="2019-06" db="EMBL/GenBank/DDBJ databases">
        <title>Complete genome sequence of Helicobacter suis SNTW101c.</title>
        <authorList>
            <person name="Rimbara E."/>
            <person name="Suzuki M."/>
            <person name="Matsui H."/>
            <person name="Nakamura M."/>
            <person name="Mori S."/>
            <person name="Shibayama K."/>
        </authorList>
    </citation>
    <scope>NUCLEOTIDE SEQUENCE [LARGE SCALE GENOMIC DNA]</scope>
    <source>
        <strain evidence="3 8">SNTW101c</strain>
    </source>
</reference>
<name>A0A1M4NHY9_9HELI</name>
<accession>A0A1M4NHY9</accession>
<protein>
    <submittedName>
        <fullName evidence="6">OMP1118</fullName>
    </submittedName>
    <submittedName>
        <fullName evidence="7">OMP1332</fullName>
    </submittedName>
    <submittedName>
        <fullName evidence="4">OMP180</fullName>
    </submittedName>
    <submittedName>
        <fullName evidence="5">OMP662</fullName>
    </submittedName>
</protein>
<dbReference type="STRING" id="104628.GCA_001653055_00121"/>
<evidence type="ECO:0000256" key="1">
    <source>
        <dbReference type="SAM" id="SignalP"/>
    </source>
</evidence>
<feature type="chain" id="PRO_5009906907" evidence="1">
    <location>
        <begin position="23"/>
        <end position="226"/>
    </location>
</feature>
<reference evidence="7" key="1">
    <citation type="submission" date="2016-10" db="EMBL/GenBank/DDBJ databases">
        <title>Proteomic and phylogenetic analysis of the outer membrane protein repertoire of gastric Helicobacter species.</title>
        <authorList>
            <person name="Joosten M."/>
        </authorList>
    </citation>
    <scope>NUCLEOTIDE SEQUENCE</scope>
    <source>
        <strain evidence="4">HS2</strain>
        <strain evidence="5">HS4</strain>
        <strain evidence="6">HS7</strain>
        <strain evidence="7">HS9</strain>
    </source>
</reference>
<evidence type="ECO:0000313" key="3">
    <source>
        <dbReference type="EMBL" id="BCD69362.1"/>
    </source>
</evidence>
<evidence type="ECO:0000313" key="6">
    <source>
        <dbReference type="EMBL" id="SFZ72438.1"/>
    </source>
</evidence>
<dbReference type="AlphaFoldDB" id="A0A1M4NHY9"/>
<proteinExistence type="predicted"/>
<dbReference type="EMBL" id="LT633523">
    <property type="protein sequence ID" value="SFZ72235.1"/>
    <property type="molecule type" value="Genomic_DNA"/>
</dbReference>
<dbReference type="EMBL" id="LT633585">
    <property type="protein sequence ID" value="SFZ72373.1"/>
    <property type="molecule type" value="Genomic_DNA"/>
</dbReference>
<dbReference type="InterPro" id="IPR002718">
    <property type="entry name" value="OMP_Helicobacter"/>
</dbReference>
<dbReference type="EMBL" id="AP023036">
    <property type="protein sequence ID" value="BCD44968.1"/>
    <property type="molecule type" value="Genomic_DNA"/>
</dbReference>
<dbReference type="Proteomes" id="UP000317935">
    <property type="component" value="Chromosome"/>
</dbReference>
<evidence type="ECO:0000313" key="8">
    <source>
        <dbReference type="Proteomes" id="UP000317935"/>
    </source>
</evidence>
<keyword evidence="9" id="KW-1185">Reference proteome</keyword>